<accession>A0A3Q1H2X3</accession>
<organism evidence="2 3">
    <name type="scientific">Anabas testudineus</name>
    <name type="common">Climbing perch</name>
    <name type="synonym">Anthias testudineus</name>
    <dbReference type="NCBI Taxonomy" id="64144"/>
    <lineage>
        <taxon>Eukaryota</taxon>
        <taxon>Metazoa</taxon>
        <taxon>Chordata</taxon>
        <taxon>Craniata</taxon>
        <taxon>Vertebrata</taxon>
        <taxon>Euteleostomi</taxon>
        <taxon>Actinopterygii</taxon>
        <taxon>Neopterygii</taxon>
        <taxon>Teleostei</taxon>
        <taxon>Neoteleostei</taxon>
        <taxon>Acanthomorphata</taxon>
        <taxon>Anabantaria</taxon>
        <taxon>Anabantiformes</taxon>
        <taxon>Anabantoidei</taxon>
        <taxon>Anabantidae</taxon>
        <taxon>Anabas</taxon>
    </lineage>
</organism>
<keyword evidence="3" id="KW-1185">Reference proteome</keyword>
<evidence type="ECO:0000256" key="1">
    <source>
        <dbReference type="SAM" id="MobiDB-lite"/>
    </source>
</evidence>
<dbReference type="OrthoDB" id="10255185at2759"/>
<feature type="compositionally biased region" description="Basic and acidic residues" evidence="1">
    <location>
        <begin position="24"/>
        <end position="36"/>
    </location>
</feature>
<evidence type="ECO:0000313" key="3">
    <source>
        <dbReference type="Proteomes" id="UP000265040"/>
    </source>
</evidence>
<reference evidence="2" key="3">
    <citation type="submission" date="2025-09" db="UniProtKB">
        <authorList>
            <consortium name="Ensembl"/>
        </authorList>
    </citation>
    <scope>IDENTIFICATION</scope>
</reference>
<protein>
    <submittedName>
        <fullName evidence="2">Uncharacterized protein</fullName>
    </submittedName>
</protein>
<name>A0A3Q1H2X3_ANATE</name>
<dbReference type="AlphaFoldDB" id="A0A3Q1H2X3"/>
<proteinExistence type="predicted"/>
<evidence type="ECO:0000313" key="2">
    <source>
        <dbReference type="Ensembl" id="ENSATEP00000001854.1"/>
    </source>
</evidence>
<dbReference type="Ensembl" id="ENSATET00000001877.2">
    <property type="protein sequence ID" value="ENSATEP00000001854.1"/>
    <property type="gene ID" value="ENSATEG00000001325.2"/>
</dbReference>
<dbReference type="GeneTree" id="ENSGT00970000197206"/>
<feature type="region of interest" description="Disordered" evidence="1">
    <location>
        <begin position="1"/>
        <end position="58"/>
    </location>
</feature>
<feature type="compositionally biased region" description="Basic and acidic residues" evidence="1">
    <location>
        <begin position="1"/>
        <end position="16"/>
    </location>
</feature>
<feature type="region of interest" description="Disordered" evidence="1">
    <location>
        <begin position="73"/>
        <end position="100"/>
    </location>
</feature>
<dbReference type="InParanoid" id="A0A3Q1H2X3"/>
<feature type="compositionally biased region" description="Low complexity" evidence="1">
    <location>
        <begin position="75"/>
        <end position="89"/>
    </location>
</feature>
<reference evidence="2" key="2">
    <citation type="submission" date="2025-08" db="UniProtKB">
        <authorList>
            <consortium name="Ensembl"/>
        </authorList>
    </citation>
    <scope>IDENTIFICATION</scope>
</reference>
<sequence length="138" mass="15946">MSQKKIEKPNERDLHKAPMRNTGRTRENKYRERTFKEMYGSDNEQDMPRMGQHKTAHRLATENPRGAECTIFEESSFPPVSNSSHSSRPMQEEVGVTESTDPSFHLLPCRICNRKFNQRLNHNAYTKNPGRLPAATSK</sequence>
<dbReference type="Proteomes" id="UP000265040">
    <property type="component" value="Chromosome 12"/>
</dbReference>
<reference evidence="2" key="1">
    <citation type="submission" date="2021-04" db="EMBL/GenBank/DDBJ databases">
        <authorList>
            <consortium name="Wellcome Sanger Institute Data Sharing"/>
        </authorList>
    </citation>
    <scope>NUCLEOTIDE SEQUENCE [LARGE SCALE GENOMIC DNA]</scope>
</reference>
<dbReference type="STRING" id="64144.ENSATEP00000001854"/>